<feature type="compositionally biased region" description="Polar residues" evidence="1">
    <location>
        <begin position="598"/>
        <end position="615"/>
    </location>
</feature>
<feature type="region of interest" description="Disordered" evidence="1">
    <location>
        <begin position="206"/>
        <end position="265"/>
    </location>
</feature>
<dbReference type="Proteomes" id="UP001063166">
    <property type="component" value="Unassembled WGS sequence"/>
</dbReference>
<protein>
    <recommendedName>
        <fullName evidence="5">Proteophosphoglycan ppg4</fullName>
    </recommendedName>
</protein>
<feature type="region of interest" description="Disordered" evidence="1">
    <location>
        <begin position="298"/>
        <end position="323"/>
    </location>
</feature>
<feature type="compositionally biased region" description="Low complexity" evidence="1">
    <location>
        <begin position="542"/>
        <end position="564"/>
    </location>
</feature>
<feature type="region of interest" description="Disordered" evidence="1">
    <location>
        <begin position="336"/>
        <end position="386"/>
    </location>
</feature>
<feature type="compositionally biased region" description="Polar residues" evidence="1">
    <location>
        <begin position="504"/>
        <end position="520"/>
    </location>
</feature>
<evidence type="ECO:0000256" key="2">
    <source>
        <dbReference type="SAM" id="Phobius"/>
    </source>
</evidence>
<evidence type="ECO:0000256" key="1">
    <source>
        <dbReference type="SAM" id="MobiDB-lite"/>
    </source>
</evidence>
<feature type="compositionally biased region" description="Low complexity" evidence="1">
    <location>
        <begin position="298"/>
        <end position="313"/>
    </location>
</feature>
<keyword evidence="2" id="KW-1133">Transmembrane helix</keyword>
<dbReference type="OrthoDB" id="2804493at2759"/>
<reference evidence="3" key="1">
    <citation type="submission" date="2022-07" db="EMBL/GenBank/DDBJ databases">
        <title>The genome of Lyophyllum shimeji provides insight into the initial evolution of ectomycorrhizal fungal genome.</title>
        <authorList>
            <person name="Kobayashi Y."/>
            <person name="Shibata T."/>
            <person name="Hirakawa H."/>
            <person name="Shigenobu S."/>
            <person name="Nishiyama T."/>
            <person name="Yamada A."/>
            <person name="Hasebe M."/>
            <person name="Kawaguchi M."/>
        </authorList>
    </citation>
    <scope>NUCLEOTIDE SEQUENCE</scope>
    <source>
        <strain evidence="3">AT787</strain>
    </source>
</reference>
<comment type="caution">
    <text evidence="3">The sequence shown here is derived from an EMBL/GenBank/DDBJ whole genome shotgun (WGS) entry which is preliminary data.</text>
</comment>
<feature type="compositionally biased region" description="Acidic residues" evidence="1">
    <location>
        <begin position="652"/>
        <end position="661"/>
    </location>
</feature>
<gene>
    <name evidence="3" type="ORF">LshimejAT787_0703530</name>
</gene>
<feature type="compositionally biased region" description="Polar residues" evidence="1">
    <location>
        <begin position="336"/>
        <end position="363"/>
    </location>
</feature>
<feature type="region of interest" description="Disordered" evidence="1">
    <location>
        <begin position="138"/>
        <end position="171"/>
    </location>
</feature>
<accession>A0A9P3PQQ6</accession>
<dbReference type="AlphaFoldDB" id="A0A9P3PQQ6"/>
<feature type="transmembrane region" description="Helical" evidence="2">
    <location>
        <begin position="81"/>
        <end position="103"/>
    </location>
</feature>
<keyword evidence="2" id="KW-0472">Membrane</keyword>
<evidence type="ECO:0008006" key="5">
    <source>
        <dbReference type="Google" id="ProtNLM"/>
    </source>
</evidence>
<feature type="region of interest" description="Disordered" evidence="1">
    <location>
        <begin position="471"/>
        <end position="671"/>
    </location>
</feature>
<feature type="compositionally biased region" description="Polar residues" evidence="1">
    <location>
        <begin position="214"/>
        <end position="223"/>
    </location>
</feature>
<feature type="compositionally biased region" description="Basic residues" evidence="1">
    <location>
        <begin position="149"/>
        <end position="158"/>
    </location>
</feature>
<evidence type="ECO:0000313" key="4">
    <source>
        <dbReference type="Proteomes" id="UP001063166"/>
    </source>
</evidence>
<proteinExistence type="predicted"/>
<organism evidence="3 4">
    <name type="scientific">Lyophyllum shimeji</name>
    <name type="common">Hon-shimeji</name>
    <name type="synonym">Tricholoma shimeji</name>
    <dbReference type="NCBI Taxonomy" id="47721"/>
    <lineage>
        <taxon>Eukaryota</taxon>
        <taxon>Fungi</taxon>
        <taxon>Dikarya</taxon>
        <taxon>Basidiomycota</taxon>
        <taxon>Agaricomycotina</taxon>
        <taxon>Agaricomycetes</taxon>
        <taxon>Agaricomycetidae</taxon>
        <taxon>Agaricales</taxon>
        <taxon>Tricholomatineae</taxon>
        <taxon>Lyophyllaceae</taxon>
        <taxon>Lyophyllum</taxon>
    </lineage>
</organism>
<dbReference type="EMBL" id="BRPK01000007">
    <property type="protein sequence ID" value="GLB39843.1"/>
    <property type="molecule type" value="Genomic_DNA"/>
</dbReference>
<keyword evidence="4" id="KW-1185">Reference proteome</keyword>
<evidence type="ECO:0000313" key="3">
    <source>
        <dbReference type="EMBL" id="GLB39843.1"/>
    </source>
</evidence>
<feature type="transmembrane region" description="Helical" evidence="2">
    <location>
        <begin position="39"/>
        <end position="61"/>
    </location>
</feature>
<feature type="compositionally biased region" description="Polar residues" evidence="1">
    <location>
        <begin position="484"/>
        <end position="495"/>
    </location>
</feature>
<sequence>MLYACAQSHDCHDHCITLIPNTTPSTSSRRRPVTGRASLALVVALAPHFFAIGAAAVPFTANELPRGPSLHRRDNEQQVPVQLWVPILIVGFVIAVSLVGLCWRRGVLRFLTPANTASRASGPRELTAEQLAGTINGNAAQIPGAGANRTRRTRRPRRTPSQISTTSLPAYAKEPGEQELVIIRGPEDMEDAGMPRATVVMEPLSEDAEDSLHSGDNSHSSQYPELPATPVDEPLLERDVSTADLSPGDDMPRRSLETLDSSEEATSLMRVNSISASHDDPRGEAPPYFEAIDIAPESSTAETSLPSSTSSPASPGPVPQRRSGFRTLLQSLPNRLSMQGSSSHAPSHSRADSSLSMGSSQPSHGREASQSRASHRPTPSGSSSFISLSHFRTLSRQKSRSNHNLNSPSLISLNSISAPLTHTLTRTEFTYPKSGPTPEQLKLISSRESFARFAVPYGPDAIAYAASASRQNLDDVPPPDFDALQTSSTDNQSPGSAGAGPSRLRTTSDAAGQQQDSGWSPETPDGLPDGTLPPVSEPPAPTTASASSSTIPDAAGTAGASSSALDPLRIPLPSSPKAPETLSSTPAEPSALAVPKPLTQSPGAPVAHTSNSVPPTSFKAPTTFDARSPSRASSLVSYATAKESMASQSDMSESEDEEEMETPTTPKLGPWHVLEATDATIRTNSEGAAAAGPSQ</sequence>
<name>A0A9P3PQQ6_LYOSH</name>
<keyword evidence="2" id="KW-0812">Transmembrane</keyword>